<evidence type="ECO:0000256" key="5">
    <source>
        <dbReference type="SAM" id="SignalP"/>
    </source>
</evidence>
<dbReference type="Gene3D" id="3.30.1330.60">
    <property type="entry name" value="OmpA-like domain"/>
    <property type="match status" value="1"/>
</dbReference>
<dbReference type="InterPro" id="IPR006664">
    <property type="entry name" value="OMP_bac"/>
</dbReference>
<dbReference type="PANTHER" id="PTHR30329">
    <property type="entry name" value="STATOR ELEMENT OF FLAGELLAR MOTOR COMPLEX"/>
    <property type="match status" value="1"/>
</dbReference>
<dbReference type="RefSeq" id="WP_133231534.1">
    <property type="nucleotide sequence ID" value="NZ_SOZE01000012.1"/>
</dbReference>
<dbReference type="CDD" id="cd07185">
    <property type="entry name" value="OmpA_C-like"/>
    <property type="match status" value="1"/>
</dbReference>
<evidence type="ECO:0000313" key="7">
    <source>
        <dbReference type="EMBL" id="TFF37088.1"/>
    </source>
</evidence>
<evidence type="ECO:0000256" key="3">
    <source>
        <dbReference type="ARBA" id="ARBA00023237"/>
    </source>
</evidence>
<dbReference type="InterPro" id="IPR036737">
    <property type="entry name" value="OmpA-like_sf"/>
</dbReference>
<dbReference type="InterPro" id="IPR006665">
    <property type="entry name" value="OmpA-like"/>
</dbReference>
<protein>
    <submittedName>
        <fullName evidence="7">OmpA family protein</fullName>
    </submittedName>
</protein>
<reference evidence="7 8" key="1">
    <citation type="journal article" date="2017" name="Int. J. Syst. Evol. Microbiol.">
        <title>Mucilaginibacterpsychrotolerans sp. nov., isolated from peatlands.</title>
        <authorList>
            <person name="Deng Y."/>
            <person name="Shen L."/>
            <person name="Xu B."/>
            <person name="Liu Y."/>
            <person name="Gu Z."/>
            <person name="Liu H."/>
            <person name="Zhou Y."/>
        </authorList>
    </citation>
    <scope>NUCLEOTIDE SEQUENCE [LARGE SCALE GENOMIC DNA]</scope>
    <source>
        <strain evidence="7 8">NH7-4</strain>
    </source>
</reference>
<dbReference type="EMBL" id="SOZE01000012">
    <property type="protein sequence ID" value="TFF37088.1"/>
    <property type="molecule type" value="Genomic_DNA"/>
</dbReference>
<feature type="chain" id="PRO_5021497889" evidence="5">
    <location>
        <begin position="16"/>
        <end position="206"/>
    </location>
</feature>
<evidence type="ECO:0000259" key="6">
    <source>
        <dbReference type="PROSITE" id="PS51123"/>
    </source>
</evidence>
<dbReference type="InterPro" id="IPR050330">
    <property type="entry name" value="Bact_OuterMem_StrucFunc"/>
</dbReference>
<comment type="caution">
    <text evidence="7">The sequence shown here is derived from an EMBL/GenBank/DDBJ whole genome shotgun (WGS) entry which is preliminary data.</text>
</comment>
<dbReference type="PRINTS" id="PR01023">
    <property type="entry name" value="NAFLGMOTY"/>
</dbReference>
<proteinExistence type="predicted"/>
<dbReference type="AlphaFoldDB" id="A0A4Y8SDT3"/>
<dbReference type="PRINTS" id="PR01021">
    <property type="entry name" value="OMPADOMAIN"/>
</dbReference>
<dbReference type="OrthoDB" id="9782229at2"/>
<keyword evidence="5" id="KW-0732">Signal</keyword>
<dbReference type="PANTHER" id="PTHR30329:SF21">
    <property type="entry name" value="LIPOPROTEIN YIAD-RELATED"/>
    <property type="match status" value="1"/>
</dbReference>
<name>A0A4Y8SDT3_9SPHI</name>
<evidence type="ECO:0000256" key="4">
    <source>
        <dbReference type="PROSITE-ProRule" id="PRU00473"/>
    </source>
</evidence>
<feature type="domain" description="OmpA-like" evidence="6">
    <location>
        <begin position="93"/>
        <end position="206"/>
    </location>
</feature>
<keyword evidence="2 4" id="KW-0472">Membrane</keyword>
<sequence length="206" mass="22582">MKTFFTALLSLFCCAAIGQIVQTPAGPVDLKEDVHYGGYLQNKTVSADRSKIIWYPNVSLYRLCGRYDKLLKVKAGYEYIDEEPNCSEAFPYKFAPAGSGYSDIIFGFDSAVLPTSSYPVLDATASDLRSTGESLQISGYASSEGTAAHNISLSRDRANSVKTYLVNSGVDAKKLKVKAYGETQPVADNSTEEGRILNRRVSFRKQ</sequence>
<evidence type="ECO:0000313" key="8">
    <source>
        <dbReference type="Proteomes" id="UP000297540"/>
    </source>
</evidence>
<dbReference type="Pfam" id="PF00691">
    <property type="entry name" value="OmpA"/>
    <property type="match status" value="1"/>
</dbReference>
<evidence type="ECO:0000256" key="1">
    <source>
        <dbReference type="ARBA" id="ARBA00004442"/>
    </source>
</evidence>
<organism evidence="7 8">
    <name type="scientific">Mucilaginibacter psychrotolerans</name>
    <dbReference type="NCBI Taxonomy" id="1524096"/>
    <lineage>
        <taxon>Bacteria</taxon>
        <taxon>Pseudomonadati</taxon>
        <taxon>Bacteroidota</taxon>
        <taxon>Sphingobacteriia</taxon>
        <taxon>Sphingobacteriales</taxon>
        <taxon>Sphingobacteriaceae</taxon>
        <taxon>Mucilaginibacter</taxon>
    </lineage>
</organism>
<dbReference type="PROSITE" id="PS51123">
    <property type="entry name" value="OMPA_2"/>
    <property type="match status" value="1"/>
</dbReference>
<dbReference type="SUPFAM" id="SSF103088">
    <property type="entry name" value="OmpA-like"/>
    <property type="match status" value="1"/>
</dbReference>
<accession>A0A4Y8SDT3</accession>
<feature type="signal peptide" evidence="5">
    <location>
        <begin position="1"/>
        <end position="15"/>
    </location>
</feature>
<dbReference type="GO" id="GO:0009279">
    <property type="term" value="C:cell outer membrane"/>
    <property type="evidence" value="ECO:0007669"/>
    <property type="project" value="UniProtKB-SubCell"/>
</dbReference>
<comment type="subcellular location">
    <subcellularLocation>
        <location evidence="1">Cell outer membrane</location>
    </subcellularLocation>
</comment>
<gene>
    <name evidence="7" type="ORF">E2R66_13475</name>
</gene>
<dbReference type="Proteomes" id="UP000297540">
    <property type="component" value="Unassembled WGS sequence"/>
</dbReference>
<keyword evidence="8" id="KW-1185">Reference proteome</keyword>
<keyword evidence="3" id="KW-0998">Cell outer membrane</keyword>
<evidence type="ECO:0000256" key="2">
    <source>
        <dbReference type="ARBA" id="ARBA00023136"/>
    </source>
</evidence>